<evidence type="ECO:0000256" key="2">
    <source>
        <dbReference type="ARBA" id="ARBA00006991"/>
    </source>
</evidence>
<dbReference type="SUPFAM" id="SSF57667">
    <property type="entry name" value="beta-beta-alpha zinc fingers"/>
    <property type="match status" value="3"/>
</dbReference>
<evidence type="ECO:0000256" key="10">
    <source>
        <dbReference type="ARBA" id="ARBA00023242"/>
    </source>
</evidence>
<dbReference type="InterPro" id="IPR013087">
    <property type="entry name" value="Znf_C2H2_type"/>
</dbReference>
<feature type="domain" description="C2H2-type" evidence="13">
    <location>
        <begin position="602"/>
        <end position="629"/>
    </location>
</feature>
<dbReference type="GO" id="GO:0010468">
    <property type="term" value="P:regulation of gene expression"/>
    <property type="evidence" value="ECO:0007669"/>
    <property type="project" value="TreeGrafter"/>
</dbReference>
<dbReference type="EMBL" id="CAJRST010000001">
    <property type="protein sequence ID" value="CAG5855286.1"/>
    <property type="molecule type" value="Genomic_DNA"/>
</dbReference>
<keyword evidence="7" id="KW-0805">Transcription regulation</keyword>
<evidence type="ECO:0000256" key="11">
    <source>
        <dbReference type="PROSITE-ProRule" id="PRU00042"/>
    </source>
</evidence>
<evidence type="ECO:0000259" key="13">
    <source>
        <dbReference type="PROSITE" id="PS50157"/>
    </source>
</evidence>
<evidence type="ECO:0000256" key="1">
    <source>
        <dbReference type="ARBA" id="ARBA00004123"/>
    </source>
</evidence>
<feature type="domain" description="C2H2-type" evidence="13">
    <location>
        <begin position="343"/>
        <end position="370"/>
    </location>
</feature>
<evidence type="ECO:0000256" key="7">
    <source>
        <dbReference type="ARBA" id="ARBA00023015"/>
    </source>
</evidence>
<dbReference type="FunFam" id="3.30.160.60:FF:000711">
    <property type="entry name" value="zinc finger protein 697"/>
    <property type="match status" value="2"/>
</dbReference>
<evidence type="ECO:0000256" key="9">
    <source>
        <dbReference type="ARBA" id="ARBA00023163"/>
    </source>
</evidence>
<keyword evidence="10" id="KW-0539">Nucleus</keyword>
<feature type="domain" description="C2H2-type" evidence="13">
    <location>
        <begin position="574"/>
        <end position="601"/>
    </location>
</feature>
<dbReference type="SMART" id="SM00355">
    <property type="entry name" value="ZnF_C2H2"/>
    <property type="match status" value="4"/>
</dbReference>
<evidence type="ECO:0000256" key="3">
    <source>
        <dbReference type="ARBA" id="ARBA00022723"/>
    </source>
</evidence>
<dbReference type="InterPro" id="IPR036236">
    <property type="entry name" value="Znf_C2H2_sf"/>
</dbReference>
<organism evidence="14 15">
    <name type="scientific">Menidia menidia</name>
    <name type="common">Atlantic silverside</name>
    <dbReference type="NCBI Taxonomy" id="238744"/>
    <lineage>
        <taxon>Eukaryota</taxon>
        <taxon>Metazoa</taxon>
        <taxon>Chordata</taxon>
        <taxon>Craniata</taxon>
        <taxon>Vertebrata</taxon>
        <taxon>Euteleostomi</taxon>
        <taxon>Actinopterygii</taxon>
        <taxon>Neopterygii</taxon>
        <taxon>Teleostei</taxon>
        <taxon>Neoteleostei</taxon>
        <taxon>Acanthomorphata</taxon>
        <taxon>Ovalentaria</taxon>
        <taxon>Atherinomorphae</taxon>
        <taxon>Atheriniformes</taxon>
        <taxon>Atherinopsidae</taxon>
        <taxon>Menidiinae</taxon>
        <taxon>Menidia</taxon>
    </lineage>
</organism>
<comment type="subcellular location">
    <subcellularLocation>
        <location evidence="1">Nucleus</location>
    </subcellularLocation>
</comment>
<keyword evidence="8" id="KW-0238">DNA-binding</keyword>
<feature type="region of interest" description="Disordered" evidence="12">
    <location>
        <begin position="1"/>
        <end position="85"/>
    </location>
</feature>
<dbReference type="GO" id="GO:0008270">
    <property type="term" value="F:zinc ion binding"/>
    <property type="evidence" value="ECO:0007669"/>
    <property type="project" value="UniProtKB-KW"/>
</dbReference>
<dbReference type="Proteomes" id="UP000677803">
    <property type="component" value="Unassembled WGS sequence"/>
</dbReference>
<dbReference type="OrthoDB" id="8947276at2759"/>
<gene>
    <name evidence="14" type="ORF">MMEN_LOCUS528</name>
</gene>
<feature type="domain" description="C2H2-type" evidence="13">
    <location>
        <begin position="371"/>
        <end position="398"/>
    </location>
</feature>
<evidence type="ECO:0000313" key="14">
    <source>
        <dbReference type="EMBL" id="CAG5855286.1"/>
    </source>
</evidence>
<evidence type="ECO:0000256" key="5">
    <source>
        <dbReference type="ARBA" id="ARBA00022771"/>
    </source>
</evidence>
<protein>
    <submittedName>
        <fullName evidence="14">(Atlantic silverside) hypothetical protein</fullName>
    </submittedName>
</protein>
<dbReference type="GO" id="GO:0005634">
    <property type="term" value="C:nucleus"/>
    <property type="evidence" value="ECO:0007669"/>
    <property type="project" value="UniProtKB-SubCell"/>
</dbReference>
<evidence type="ECO:0000256" key="6">
    <source>
        <dbReference type="ARBA" id="ARBA00022833"/>
    </source>
</evidence>
<dbReference type="PROSITE" id="PS50157">
    <property type="entry name" value="ZINC_FINGER_C2H2_2"/>
    <property type="match status" value="4"/>
</dbReference>
<dbReference type="PANTHER" id="PTHR16515">
    <property type="entry name" value="PR DOMAIN ZINC FINGER PROTEIN"/>
    <property type="match status" value="1"/>
</dbReference>
<dbReference type="FunFam" id="3.30.160.60:FF:000100">
    <property type="entry name" value="Zinc finger 45-like"/>
    <property type="match status" value="2"/>
</dbReference>
<keyword evidence="3" id="KW-0479">Metal-binding</keyword>
<sequence length="662" mass="75894">METLATDSTDHETSAQESGWDETSEHPGDANSDSGESLFITQAPVPEAVRSERRRRSTFTSTQKDDDTSDSSSDENSKTDKKKIRKKGKVPMFSFPFLAERANEQSITELPRRQNNRLHKSLMRGYFECVRTMWNGYERGDLLTSLPTIDMNDVHIPPISEVEEEEPEDEEFKVVVSNLLSPEKERKKMVEHHKTSLQFSVAEDDVPCGQDDCEKKTNLGEDDQDNCPIKEEQDIEVWDAQTSEKEIKAENKDSVFSITYVQRIDEDERHLPLQSHIVEKKEGHAFSGSSSSAATEDFGILKSARNSQISELIYVKRTEVRGPDSGIHSSTMKTDGEDQRRPYTCNLCDKNFRIKSILTRHMKTHTKEKPHRCSICGEGFVKLSYLQKHMSSHPGQRPYNMWEKIHQAFSSNQSHEDPHRREDVSPYAWFSVAEDDVPCGQDDCEKKTNLGEDDQDNCPIKEEQDIEVWDAQTSEKEIKAENKDSVFSITYVQRIDEDERHLAIQSHIVEKKEGHALSGSSSPAATEDFGILKSARNSQISELIYVKRTEVGRPDSGIHSNTMKTDGEDQRRPYTCNLCDKNFRIKSILTRHMKTHTKEKPHRCSICGEGFVKLSYLQKHMSSHPGQRPYKFIRRSHLINHMKTHTGEKMYPHTHGSEHMTD</sequence>
<dbReference type="PANTHER" id="PTHR16515:SF66">
    <property type="entry name" value="C2H2-TYPE DOMAIN-CONTAINING PROTEIN"/>
    <property type="match status" value="1"/>
</dbReference>
<evidence type="ECO:0000313" key="15">
    <source>
        <dbReference type="Proteomes" id="UP000677803"/>
    </source>
</evidence>
<evidence type="ECO:0000256" key="4">
    <source>
        <dbReference type="ARBA" id="ARBA00022737"/>
    </source>
</evidence>
<dbReference type="Gene3D" id="3.30.160.60">
    <property type="entry name" value="Classic Zinc Finger"/>
    <property type="match status" value="5"/>
</dbReference>
<proteinExistence type="inferred from homology"/>
<dbReference type="Pfam" id="PF00096">
    <property type="entry name" value="zf-C2H2"/>
    <property type="match status" value="4"/>
</dbReference>
<dbReference type="GO" id="GO:0003677">
    <property type="term" value="F:DNA binding"/>
    <property type="evidence" value="ECO:0007669"/>
    <property type="project" value="UniProtKB-KW"/>
</dbReference>
<accession>A0A8S4A6P7</accession>
<comment type="similarity">
    <text evidence="2">Belongs to the krueppel C2H2-type zinc-finger protein family.</text>
</comment>
<dbReference type="AlphaFoldDB" id="A0A8S4A6P7"/>
<dbReference type="PROSITE" id="PS00028">
    <property type="entry name" value="ZINC_FINGER_C2H2_1"/>
    <property type="match status" value="4"/>
</dbReference>
<keyword evidence="9" id="KW-0804">Transcription</keyword>
<comment type="caution">
    <text evidence="14">The sequence shown here is derived from an EMBL/GenBank/DDBJ whole genome shotgun (WGS) entry which is preliminary data.</text>
</comment>
<keyword evidence="15" id="KW-1185">Reference proteome</keyword>
<keyword evidence="4" id="KW-0677">Repeat</keyword>
<evidence type="ECO:0000256" key="8">
    <source>
        <dbReference type="ARBA" id="ARBA00023125"/>
    </source>
</evidence>
<evidence type="ECO:0000256" key="12">
    <source>
        <dbReference type="SAM" id="MobiDB-lite"/>
    </source>
</evidence>
<keyword evidence="5 11" id="KW-0863">Zinc-finger</keyword>
<keyword evidence="6" id="KW-0862">Zinc</keyword>
<reference evidence="14" key="1">
    <citation type="submission" date="2021-05" db="EMBL/GenBank/DDBJ databases">
        <authorList>
            <person name="Tigano A."/>
        </authorList>
    </citation>
    <scope>NUCLEOTIDE SEQUENCE</scope>
</reference>
<name>A0A8S4A6P7_9TELE</name>
<dbReference type="InterPro" id="IPR050331">
    <property type="entry name" value="Zinc_finger"/>
</dbReference>